<dbReference type="PROSITE" id="PS01159">
    <property type="entry name" value="WW_DOMAIN_1"/>
    <property type="match status" value="1"/>
</dbReference>
<dbReference type="InterPro" id="IPR001202">
    <property type="entry name" value="WW_dom"/>
</dbReference>
<sequence length="69" mass="7657">MGDDIDWLDLPGRWTYGVCGDGRIFFINDDTESTSWVHPGTGYAIQSGHFSCAGFGSSIPHSCFPWKTR</sequence>
<feature type="domain" description="WW" evidence="1">
    <location>
        <begin position="8"/>
        <end position="41"/>
    </location>
</feature>
<name>A0A3L8RTJ0_CHLGU</name>
<protein>
    <recommendedName>
        <fullName evidence="1">WW domain-containing protein</fullName>
    </recommendedName>
</protein>
<reference evidence="2 3" key="1">
    <citation type="journal article" date="2018" name="Proc. R. Soc. B">
        <title>A non-coding region near Follistatin controls head colour polymorphism in the Gouldian finch.</title>
        <authorList>
            <person name="Toomey M.B."/>
            <person name="Marques C.I."/>
            <person name="Andrade P."/>
            <person name="Araujo P.M."/>
            <person name="Sabatino S."/>
            <person name="Gazda M.A."/>
            <person name="Afonso S."/>
            <person name="Lopes R.J."/>
            <person name="Corbo J.C."/>
            <person name="Carneiro M."/>
        </authorList>
    </citation>
    <scope>NUCLEOTIDE SEQUENCE [LARGE SCALE GENOMIC DNA]</scope>
    <source>
        <strain evidence="2">Red01</strain>
        <tissue evidence="2">Muscle</tissue>
    </source>
</reference>
<dbReference type="OrthoDB" id="43122at2759"/>
<evidence type="ECO:0000259" key="1">
    <source>
        <dbReference type="PROSITE" id="PS50020"/>
    </source>
</evidence>
<dbReference type="InterPro" id="IPR036020">
    <property type="entry name" value="WW_dom_sf"/>
</dbReference>
<evidence type="ECO:0000313" key="3">
    <source>
        <dbReference type="Proteomes" id="UP000276834"/>
    </source>
</evidence>
<dbReference type="SUPFAM" id="SSF51045">
    <property type="entry name" value="WW domain"/>
    <property type="match status" value="1"/>
</dbReference>
<dbReference type="EMBL" id="QUSF01000355">
    <property type="protein sequence ID" value="RLV82858.1"/>
    <property type="molecule type" value="Genomic_DNA"/>
</dbReference>
<gene>
    <name evidence="2" type="ORF">DV515_00016570</name>
</gene>
<dbReference type="AlphaFoldDB" id="A0A3L8RTJ0"/>
<dbReference type="Gene3D" id="2.20.70.10">
    <property type="match status" value="1"/>
</dbReference>
<comment type="caution">
    <text evidence="2">The sequence shown here is derived from an EMBL/GenBank/DDBJ whole genome shotgun (WGS) entry which is preliminary data.</text>
</comment>
<keyword evidence="3" id="KW-1185">Reference proteome</keyword>
<proteinExistence type="predicted"/>
<evidence type="ECO:0000313" key="2">
    <source>
        <dbReference type="EMBL" id="RLV82858.1"/>
    </source>
</evidence>
<dbReference type="Proteomes" id="UP000276834">
    <property type="component" value="Unassembled WGS sequence"/>
</dbReference>
<dbReference type="PROSITE" id="PS50020">
    <property type="entry name" value="WW_DOMAIN_2"/>
    <property type="match status" value="1"/>
</dbReference>
<organism evidence="2 3">
    <name type="scientific">Chloebia gouldiae</name>
    <name type="common">Gouldian finch</name>
    <name type="synonym">Erythrura gouldiae</name>
    <dbReference type="NCBI Taxonomy" id="44316"/>
    <lineage>
        <taxon>Eukaryota</taxon>
        <taxon>Metazoa</taxon>
        <taxon>Chordata</taxon>
        <taxon>Craniata</taxon>
        <taxon>Vertebrata</taxon>
        <taxon>Euteleostomi</taxon>
        <taxon>Archelosauria</taxon>
        <taxon>Archosauria</taxon>
        <taxon>Dinosauria</taxon>
        <taxon>Saurischia</taxon>
        <taxon>Theropoda</taxon>
        <taxon>Coelurosauria</taxon>
        <taxon>Aves</taxon>
        <taxon>Neognathae</taxon>
        <taxon>Neoaves</taxon>
        <taxon>Telluraves</taxon>
        <taxon>Australaves</taxon>
        <taxon>Passeriformes</taxon>
        <taxon>Passeroidea</taxon>
        <taxon>Passeridae</taxon>
        <taxon>Chloebia</taxon>
    </lineage>
</organism>
<accession>A0A3L8RTJ0</accession>